<name>A0A067R2G3_ZOONE</name>
<comment type="catalytic activity">
    <reaction evidence="5">
        <text>a ribonucleotidyl-ribonucleotide-RNA + H2O = a 3'-end ribonucleotide-RNA + a 5'-end 5'-phospho-ribonucleoside-RNA + H(+)</text>
        <dbReference type="Rhea" id="RHEA:68096"/>
        <dbReference type="Rhea" id="RHEA-COMP:15179"/>
        <dbReference type="Rhea" id="RHEA-COMP:17355"/>
        <dbReference type="Rhea" id="RHEA-COMP:17428"/>
        <dbReference type="ChEBI" id="CHEBI:15377"/>
        <dbReference type="ChEBI" id="CHEBI:15378"/>
        <dbReference type="ChEBI" id="CHEBI:74896"/>
        <dbReference type="ChEBI" id="CHEBI:138282"/>
        <dbReference type="ChEBI" id="CHEBI:173118"/>
    </reaction>
    <physiologicalReaction direction="left-to-right" evidence="5">
        <dbReference type="Rhea" id="RHEA:68097"/>
    </physiologicalReaction>
</comment>
<dbReference type="InterPro" id="IPR001279">
    <property type="entry name" value="Metallo-B-lactamas"/>
</dbReference>
<dbReference type="SUPFAM" id="SSF56281">
    <property type="entry name" value="Metallo-hydrolase/oxidoreductase"/>
    <property type="match status" value="1"/>
</dbReference>
<dbReference type="InterPro" id="IPR036866">
    <property type="entry name" value="RibonucZ/Hydroxyglut_hydro"/>
</dbReference>
<keyword evidence="9" id="KW-1185">Reference proteome</keyword>
<proteinExistence type="predicted"/>
<dbReference type="Proteomes" id="UP000027135">
    <property type="component" value="Unassembled WGS sequence"/>
</dbReference>
<dbReference type="EMBL" id="KK852804">
    <property type="protein sequence ID" value="KDR16187.1"/>
    <property type="molecule type" value="Genomic_DNA"/>
</dbReference>
<comment type="function">
    <text evidence="6">Endoribonuclease that catalyzes the hydrolysis of histone-coding pre-mRNA 3'-end. Involved in histone pre-mRNA processing during the S-phase of the cell cycle, which is required for entering/progressing through S-phase. Cleaves histone pre-mRNA at a major and a minor cleavage site after the 5'-ACCCA-3' and the 5'-ACCCACA-3' sequence, respectively, and located downstream of the stem-loop. May require the presence of the HDE element located at the histone pre-RNA 3'-end to avoid non-specific cleavage.</text>
</comment>
<sequence>MAYEVHVLCDGYSKTTEEGMVANCTCTLIKGQKHIIIVDTMTPWDKEKIIKGLCHYGVECNDVDYVVCSHGHSDHIGNNNLFLSAKHIVGFSVSYKDLYFIHPFETGEPFVIDDDVKVVPTPGHTLTDVTVLVNTKDKGLVAVTGDLFEQEEDIANPSLWQYVAGSDDPEKQRQNRTKIIQIADWIIPGHGPMFKVTEEMKNGSK</sequence>
<evidence type="ECO:0000256" key="3">
    <source>
        <dbReference type="ARBA" id="ARBA00014856"/>
    </source>
</evidence>
<dbReference type="GO" id="GO:0031123">
    <property type="term" value="P:RNA 3'-end processing"/>
    <property type="evidence" value="ECO:0007669"/>
    <property type="project" value="UniProtKB-ARBA"/>
</dbReference>
<reference evidence="8 9" key="1">
    <citation type="journal article" date="2014" name="Nat. Commun.">
        <title>Molecular traces of alternative social organization in a termite genome.</title>
        <authorList>
            <person name="Terrapon N."/>
            <person name="Li C."/>
            <person name="Robertson H.M."/>
            <person name="Ji L."/>
            <person name="Meng X."/>
            <person name="Booth W."/>
            <person name="Chen Z."/>
            <person name="Childers C.P."/>
            <person name="Glastad K.M."/>
            <person name="Gokhale K."/>
            <person name="Gowin J."/>
            <person name="Gronenberg W."/>
            <person name="Hermansen R.A."/>
            <person name="Hu H."/>
            <person name="Hunt B.G."/>
            <person name="Huylmans A.K."/>
            <person name="Khalil S.M."/>
            <person name="Mitchell R.D."/>
            <person name="Munoz-Torres M.C."/>
            <person name="Mustard J.A."/>
            <person name="Pan H."/>
            <person name="Reese J.T."/>
            <person name="Scharf M.E."/>
            <person name="Sun F."/>
            <person name="Vogel H."/>
            <person name="Xiao J."/>
            <person name="Yang W."/>
            <person name="Yang Z."/>
            <person name="Yang Z."/>
            <person name="Zhou J."/>
            <person name="Zhu J."/>
            <person name="Brent C.S."/>
            <person name="Elsik C.G."/>
            <person name="Goodisman M.A."/>
            <person name="Liberles D.A."/>
            <person name="Roe R.M."/>
            <person name="Vargo E.L."/>
            <person name="Vilcinskas A."/>
            <person name="Wang J."/>
            <person name="Bornberg-Bauer E."/>
            <person name="Korb J."/>
            <person name="Zhang G."/>
            <person name="Liebig J."/>
        </authorList>
    </citation>
    <scope>NUCLEOTIDE SEQUENCE [LARGE SCALE GENOMIC DNA]</scope>
    <source>
        <tissue evidence="8">Whole organism</tissue>
    </source>
</reference>
<dbReference type="OMA" id="RCRDGTN"/>
<dbReference type="PANTHER" id="PTHR23200:SF48">
    <property type="entry name" value="METALLO-BETA-LACTAMASE DOMAIN-CONTAINING PROTEIN 1"/>
    <property type="match status" value="1"/>
</dbReference>
<evidence type="ECO:0000256" key="2">
    <source>
        <dbReference type="ARBA" id="ARBA00011738"/>
    </source>
</evidence>
<gene>
    <name evidence="8" type="ORF">L798_09602</name>
</gene>
<evidence type="ECO:0000259" key="7">
    <source>
        <dbReference type="SMART" id="SM00849"/>
    </source>
</evidence>
<dbReference type="PANTHER" id="PTHR23200">
    <property type="entry name" value="METALLO-BETA-LACTAMASE DOMAIN-CONTAINING PROTEIN 1"/>
    <property type="match status" value="1"/>
</dbReference>
<dbReference type="FunCoup" id="A0A067R2G3">
    <property type="interactions" value="16"/>
</dbReference>
<evidence type="ECO:0000256" key="6">
    <source>
        <dbReference type="ARBA" id="ARBA00045869"/>
    </source>
</evidence>
<evidence type="ECO:0000313" key="9">
    <source>
        <dbReference type="Proteomes" id="UP000027135"/>
    </source>
</evidence>
<dbReference type="Gene3D" id="3.60.15.10">
    <property type="entry name" value="Ribonuclease Z/Hydroxyacylglutathione hydrolase-like"/>
    <property type="match status" value="1"/>
</dbReference>
<dbReference type="CDD" id="cd07711">
    <property type="entry name" value="MBLAC1-like_MBL-fold"/>
    <property type="match status" value="1"/>
</dbReference>
<organism evidence="8 9">
    <name type="scientific">Zootermopsis nevadensis</name>
    <name type="common">Dampwood termite</name>
    <dbReference type="NCBI Taxonomy" id="136037"/>
    <lineage>
        <taxon>Eukaryota</taxon>
        <taxon>Metazoa</taxon>
        <taxon>Ecdysozoa</taxon>
        <taxon>Arthropoda</taxon>
        <taxon>Hexapoda</taxon>
        <taxon>Insecta</taxon>
        <taxon>Pterygota</taxon>
        <taxon>Neoptera</taxon>
        <taxon>Polyneoptera</taxon>
        <taxon>Dictyoptera</taxon>
        <taxon>Blattodea</taxon>
        <taxon>Blattoidea</taxon>
        <taxon>Termitoidae</taxon>
        <taxon>Termopsidae</taxon>
        <taxon>Zootermopsis</taxon>
    </lineage>
</organism>
<dbReference type="OrthoDB" id="10250730at2759"/>
<dbReference type="AlphaFoldDB" id="A0A067R2G3"/>
<dbReference type="Pfam" id="PF00753">
    <property type="entry name" value="Lactamase_B"/>
    <property type="match status" value="1"/>
</dbReference>
<dbReference type="InterPro" id="IPR039344">
    <property type="entry name" value="MBLAC1"/>
</dbReference>
<evidence type="ECO:0000313" key="8">
    <source>
        <dbReference type="EMBL" id="KDR16187.1"/>
    </source>
</evidence>
<comment type="subcellular location">
    <subcellularLocation>
        <location evidence="1">Cytoplasm</location>
        <location evidence="1">Cytosol</location>
    </subcellularLocation>
</comment>
<evidence type="ECO:0000256" key="1">
    <source>
        <dbReference type="ARBA" id="ARBA00004514"/>
    </source>
</evidence>
<dbReference type="GO" id="GO:0005829">
    <property type="term" value="C:cytosol"/>
    <property type="evidence" value="ECO:0007669"/>
    <property type="project" value="UniProtKB-SubCell"/>
</dbReference>
<dbReference type="InParanoid" id="A0A067R2G3"/>
<protein>
    <recommendedName>
        <fullName evidence="3">Metallo-beta-lactamase domain-containing protein 1</fullName>
    </recommendedName>
    <alternativeName>
        <fullName evidence="4">Endoribonuclease MBLAC1</fullName>
    </alternativeName>
</protein>
<feature type="domain" description="Metallo-beta-lactamase" evidence="7">
    <location>
        <begin position="23"/>
        <end position="190"/>
    </location>
</feature>
<evidence type="ECO:0000256" key="4">
    <source>
        <dbReference type="ARBA" id="ARBA00032988"/>
    </source>
</evidence>
<evidence type="ECO:0000256" key="5">
    <source>
        <dbReference type="ARBA" id="ARBA00044690"/>
    </source>
</evidence>
<accession>A0A067R2G3</accession>
<dbReference type="SMART" id="SM00849">
    <property type="entry name" value="Lactamase_B"/>
    <property type="match status" value="1"/>
</dbReference>
<comment type="subunit">
    <text evidence="2">Homodimer.</text>
</comment>
<dbReference type="eggNOG" id="KOG4736">
    <property type="taxonomic scope" value="Eukaryota"/>
</dbReference>